<keyword evidence="1" id="KW-1133">Transmembrane helix</keyword>
<protein>
    <submittedName>
        <fullName evidence="2">Signal peptide peptidase-like protein 1</fullName>
    </submittedName>
</protein>
<sequence>MLLALVLCFDHRKSGDSLSPTDASFSKGHKYIWFALAGYAIGLVTALAAGILTHSPQPALLYQVPSTLGPVIFISWTKKELLELWEGKLKRQGTLNGGLRCLPGPKFILYIPFG</sequence>
<dbReference type="GO" id="GO:0033619">
    <property type="term" value="P:membrane protein proteolysis"/>
    <property type="evidence" value="ECO:0007669"/>
    <property type="project" value="TreeGrafter"/>
</dbReference>
<organism evidence="2 3">
    <name type="scientific">Cinnamomum micranthum f. kanehirae</name>
    <dbReference type="NCBI Taxonomy" id="337451"/>
    <lineage>
        <taxon>Eukaryota</taxon>
        <taxon>Viridiplantae</taxon>
        <taxon>Streptophyta</taxon>
        <taxon>Embryophyta</taxon>
        <taxon>Tracheophyta</taxon>
        <taxon>Spermatophyta</taxon>
        <taxon>Magnoliopsida</taxon>
        <taxon>Magnoliidae</taxon>
        <taxon>Laurales</taxon>
        <taxon>Lauraceae</taxon>
        <taxon>Cinnamomum</taxon>
    </lineage>
</organism>
<dbReference type="GO" id="GO:0030660">
    <property type="term" value="C:Golgi-associated vesicle membrane"/>
    <property type="evidence" value="ECO:0007669"/>
    <property type="project" value="TreeGrafter"/>
</dbReference>
<dbReference type="GO" id="GO:0098554">
    <property type="term" value="C:cytoplasmic side of endoplasmic reticulum membrane"/>
    <property type="evidence" value="ECO:0007669"/>
    <property type="project" value="TreeGrafter"/>
</dbReference>
<dbReference type="AlphaFoldDB" id="A0A443PLW1"/>
<dbReference type="PANTHER" id="PTHR12174">
    <property type="entry name" value="SIGNAL PEPTIDE PEPTIDASE"/>
    <property type="match status" value="1"/>
</dbReference>
<dbReference type="Pfam" id="PF04258">
    <property type="entry name" value="Peptidase_A22B"/>
    <property type="match status" value="1"/>
</dbReference>
<dbReference type="GO" id="GO:0098553">
    <property type="term" value="C:lumenal side of endoplasmic reticulum membrane"/>
    <property type="evidence" value="ECO:0007669"/>
    <property type="project" value="TreeGrafter"/>
</dbReference>
<name>A0A443PLW1_9MAGN</name>
<evidence type="ECO:0000256" key="1">
    <source>
        <dbReference type="SAM" id="Phobius"/>
    </source>
</evidence>
<dbReference type="EMBL" id="QPKB01000009">
    <property type="protein sequence ID" value="RWR91735.1"/>
    <property type="molecule type" value="Genomic_DNA"/>
</dbReference>
<accession>A0A443PLW1</accession>
<evidence type="ECO:0000313" key="3">
    <source>
        <dbReference type="Proteomes" id="UP000283530"/>
    </source>
</evidence>
<dbReference type="OrthoDB" id="29661at2759"/>
<proteinExistence type="predicted"/>
<gene>
    <name evidence="2" type="ORF">CKAN_02090400</name>
</gene>
<dbReference type="PANTHER" id="PTHR12174:SF22">
    <property type="entry name" value="SIGNAL PEPTIDE PEPTIDASE-LIKE 3"/>
    <property type="match status" value="1"/>
</dbReference>
<dbReference type="Proteomes" id="UP000283530">
    <property type="component" value="Unassembled WGS sequence"/>
</dbReference>
<comment type="caution">
    <text evidence="2">The sequence shown here is derived from an EMBL/GenBank/DDBJ whole genome shotgun (WGS) entry which is preliminary data.</text>
</comment>
<dbReference type="GO" id="GO:0042500">
    <property type="term" value="F:aspartic endopeptidase activity, intramembrane cleaving"/>
    <property type="evidence" value="ECO:0007669"/>
    <property type="project" value="InterPro"/>
</dbReference>
<keyword evidence="1" id="KW-0472">Membrane</keyword>
<keyword evidence="3" id="KW-1185">Reference proteome</keyword>
<dbReference type="GO" id="GO:0006465">
    <property type="term" value="P:signal peptide processing"/>
    <property type="evidence" value="ECO:0007669"/>
    <property type="project" value="TreeGrafter"/>
</dbReference>
<keyword evidence="1" id="KW-0812">Transmembrane</keyword>
<dbReference type="InterPro" id="IPR007369">
    <property type="entry name" value="Peptidase_A22B_SPP"/>
</dbReference>
<feature type="transmembrane region" description="Helical" evidence="1">
    <location>
        <begin position="31"/>
        <end position="52"/>
    </location>
</feature>
<evidence type="ECO:0000313" key="2">
    <source>
        <dbReference type="EMBL" id="RWR91735.1"/>
    </source>
</evidence>
<dbReference type="STRING" id="337451.A0A443PLW1"/>
<reference evidence="2 3" key="1">
    <citation type="journal article" date="2019" name="Nat. Plants">
        <title>Stout camphor tree genome fills gaps in understanding of flowering plant genome evolution.</title>
        <authorList>
            <person name="Chaw S.M."/>
            <person name="Liu Y.C."/>
            <person name="Wu Y.W."/>
            <person name="Wang H.Y."/>
            <person name="Lin C.I."/>
            <person name="Wu C.S."/>
            <person name="Ke H.M."/>
            <person name="Chang L.Y."/>
            <person name="Hsu C.Y."/>
            <person name="Yang H.T."/>
            <person name="Sudianto E."/>
            <person name="Hsu M.H."/>
            <person name="Wu K.P."/>
            <person name="Wang L.N."/>
            <person name="Leebens-Mack J.H."/>
            <person name="Tsai I.J."/>
        </authorList>
    </citation>
    <scope>NUCLEOTIDE SEQUENCE [LARGE SCALE GENOMIC DNA]</scope>
    <source>
        <strain evidence="3">cv. Chaw 1501</strain>
        <tissue evidence="2">Young leaves</tissue>
    </source>
</reference>